<accession>A0A8X7QYH0</accession>
<dbReference type="OrthoDB" id="1113676at2759"/>
<sequence>MQMTDHDNVMLITGSWVRKDNGKWIFDSLSEDNMHIIILYPGLEYEDLVKMVKETLRIVAENVTIKLSYQYPTWIQIDDGDGSTPQYIS</sequence>
<dbReference type="EMBL" id="JAAMPC010000012">
    <property type="protein sequence ID" value="KAG2275454.1"/>
    <property type="molecule type" value="Genomic_DNA"/>
</dbReference>
<proteinExistence type="predicted"/>
<reference evidence="1 2" key="1">
    <citation type="submission" date="2020-02" db="EMBL/GenBank/DDBJ databases">
        <authorList>
            <person name="Ma Q."/>
            <person name="Huang Y."/>
            <person name="Song X."/>
            <person name="Pei D."/>
        </authorList>
    </citation>
    <scope>NUCLEOTIDE SEQUENCE [LARGE SCALE GENOMIC DNA]</scope>
    <source>
        <strain evidence="1">Sxm20200214</strain>
        <tissue evidence="1">Leaf</tissue>
    </source>
</reference>
<evidence type="ECO:0000313" key="1">
    <source>
        <dbReference type="EMBL" id="KAG2275454.1"/>
    </source>
</evidence>
<dbReference type="AlphaFoldDB" id="A0A8X7QYH0"/>
<keyword evidence="2" id="KW-1185">Reference proteome</keyword>
<organism evidence="1 2">
    <name type="scientific">Brassica carinata</name>
    <name type="common">Ethiopian mustard</name>
    <name type="synonym">Abyssinian cabbage</name>
    <dbReference type="NCBI Taxonomy" id="52824"/>
    <lineage>
        <taxon>Eukaryota</taxon>
        <taxon>Viridiplantae</taxon>
        <taxon>Streptophyta</taxon>
        <taxon>Embryophyta</taxon>
        <taxon>Tracheophyta</taxon>
        <taxon>Spermatophyta</taxon>
        <taxon>Magnoliopsida</taxon>
        <taxon>eudicotyledons</taxon>
        <taxon>Gunneridae</taxon>
        <taxon>Pentapetalae</taxon>
        <taxon>rosids</taxon>
        <taxon>malvids</taxon>
        <taxon>Brassicales</taxon>
        <taxon>Brassicaceae</taxon>
        <taxon>Brassiceae</taxon>
        <taxon>Brassica</taxon>
    </lineage>
</organism>
<name>A0A8X7QYH0_BRACI</name>
<gene>
    <name evidence="1" type="ORF">Bca52824_058009</name>
</gene>
<comment type="caution">
    <text evidence="1">The sequence shown here is derived from an EMBL/GenBank/DDBJ whole genome shotgun (WGS) entry which is preliminary data.</text>
</comment>
<evidence type="ECO:0000313" key="2">
    <source>
        <dbReference type="Proteomes" id="UP000886595"/>
    </source>
</evidence>
<protein>
    <submittedName>
        <fullName evidence="1">Uncharacterized protein</fullName>
    </submittedName>
</protein>
<dbReference type="Proteomes" id="UP000886595">
    <property type="component" value="Unassembled WGS sequence"/>
</dbReference>